<dbReference type="AlphaFoldDB" id="A0A6A6BU85"/>
<dbReference type="Pfam" id="PF17111">
    <property type="entry name" value="PigL_N"/>
    <property type="match status" value="1"/>
</dbReference>
<feature type="non-terminal residue" evidence="3">
    <location>
        <position position="81"/>
    </location>
</feature>
<keyword evidence="4" id="KW-1185">Reference proteome</keyword>
<dbReference type="RefSeq" id="XP_033659253.1">
    <property type="nucleotide sequence ID" value="XM_033810282.1"/>
</dbReference>
<feature type="coiled-coil region" evidence="1">
    <location>
        <begin position="32"/>
        <end position="59"/>
    </location>
</feature>
<keyword evidence="1" id="KW-0175">Coiled coil</keyword>
<organism evidence="3 4">
    <name type="scientific">Zasmidium cellare ATCC 36951</name>
    <dbReference type="NCBI Taxonomy" id="1080233"/>
    <lineage>
        <taxon>Eukaryota</taxon>
        <taxon>Fungi</taxon>
        <taxon>Dikarya</taxon>
        <taxon>Ascomycota</taxon>
        <taxon>Pezizomycotina</taxon>
        <taxon>Dothideomycetes</taxon>
        <taxon>Dothideomycetidae</taxon>
        <taxon>Mycosphaerellales</taxon>
        <taxon>Mycosphaerellaceae</taxon>
        <taxon>Zasmidium</taxon>
    </lineage>
</organism>
<dbReference type="InterPro" id="IPR031348">
    <property type="entry name" value="PigL_N"/>
</dbReference>
<reference evidence="3" key="1">
    <citation type="journal article" date="2020" name="Stud. Mycol.">
        <title>101 Dothideomycetes genomes: a test case for predicting lifestyles and emergence of pathogens.</title>
        <authorList>
            <person name="Haridas S."/>
            <person name="Albert R."/>
            <person name="Binder M."/>
            <person name="Bloem J."/>
            <person name="Labutti K."/>
            <person name="Salamov A."/>
            <person name="Andreopoulos B."/>
            <person name="Baker S."/>
            <person name="Barry K."/>
            <person name="Bills G."/>
            <person name="Bluhm B."/>
            <person name="Cannon C."/>
            <person name="Castanera R."/>
            <person name="Culley D."/>
            <person name="Daum C."/>
            <person name="Ezra D."/>
            <person name="Gonzalez J."/>
            <person name="Henrissat B."/>
            <person name="Kuo A."/>
            <person name="Liang C."/>
            <person name="Lipzen A."/>
            <person name="Lutzoni F."/>
            <person name="Magnuson J."/>
            <person name="Mondo S."/>
            <person name="Nolan M."/>
            <person name="Ohm R."/>
            <person name="Pangilinan J."/>
            <person name="Park H.-J."/>
            <person name="Ramirez L."/>
            <person name="Alfaro M."/>
            <person name="Sun H."/>
            <person name="Tritt A."/>
            <person name="Yoshinaga Y."/>
            <person name="Zwiers L.-H."/>
            <person name="Turgeon B."/>
            <person name="Goodwin S."/>
            <person name="Spatafora J."/>
            <person name="Crous P."/>
            <person name="Grigoriev I."/>
        </authorList>
    </citation>
    <scope>NUCLEOTIDE SEQUENCE</scope>
    <source>
        <strain evidence="3">ATCC 36951</strain>
    </source>
</reference>
<evidence type="ECO:0000259" key="2">
    <source>
        <dbReference type="Pfam" id="PF17111"/>
    </source>
</evidence>
<name>A0A6A6BU85_ZASCE</name>
<dbReference type="OrthoDB" id="4181745at2759"/>
<protein>
    <recommendedName>
        <fullName evidence="2">Azaphilone pigments biosynthesis cluster protein L N-terminal domain-containing protein</fullName>
    </recommendedName>
</protein>
<gene>
    <name evidence="3" type="ORF">M409DRAFT_33216</name>
</gene>
<sequence length="81" mass="9081">MPDPTEITTSLCEILQIVLQSATSLRSTTGGYNDRDRTLRRLQNELRDLTEVLKLLIEVSIQESALVPPLGPVERCTKLCQ</sequence>
<dbReference type="GeneID" id="54563554"/>
<evidence type="ECO:0000313" key="3">
    <source>
        <dbReference type="EMBL" id="KAF2158364.1"/>
    </source>
</evidence>
<evidence type="ECO:0000256" key="1">
    <source>
        <dbReference type="SAM" id="Coils"/>
    </source>
</evidence>
<dbReference type="EMBL" id="ML993680">
    <property type="protein sequence ID" value="KAF2158364.1"/>
    <property type="molecule type" value="Genomic_DNA"/>
</dbReference>
<dbReference type="Proteomes" id="UP000799537">
    <property type="component" value="Unassembled WGS sequence"/>
</dbReference>
<accession>A0A6A6BU85</accession>
<proteinExistence type="predicted"/>
<feature type="domain" description="Azaphilone pigments biosynthesis cluster protein L N-terminal" evidence="2">
    <location>
        <begin position="3"/>
        <end position="81"/>
    </location>
</feature>
<evidence type="ECO:0000313" key="4">
    <source>
        <dbReference type="Proteomes" id="UP000799537"/>
    </source>
</evidence>